<organism evidence="1 2">
    <name type="scientific">Bauhinia variegata</name>
    <name type="common">Purple orchid tree</name>
    <name type="synonym">Phanera variegata</name>
    <dbReference type="NCBI Taxonomy" id="167791"/>
    <lineage>
        <taxon>Eukaryota</taxon>
        <taxon>Viridiplantae</taxon>
        <taxon>Streptophyta</taxon>
        <taxon>Embryophyta</taxon>
        <taxon>Tracheophyta</taxon>
        <taxon>Spermatophyta</taxon>
        <taxon>Magnoliopsida</taxon>
        <taxon>eudicotyledons</taxon>
        <taxon>Gunneridae</taxon>
        <taxon>Pentapetalae</taxon>
        <taxon>rosids</taxon>
        <taxon>fabids</taxon>
        <taxon>Fabales</taxon>
        <taxon>Fabaceae</taxon>
        <taxon>Cercidoideae</taxon>
        <taxon>Cercideae</taxon>
        <taxon>Bauhiniinae</taxon>
        <taxon>Bauhinia</taxon>
    </lineage>
</organism>
<dbReference type="EMBL" id="CM039428">
    <property type="protein sequence ID" value="KAI4351842.1"/>
    <property type="molecule type" value="Genomic_DNA"/>
</dbReference>
<gene>
    <name evidence="1" type="ORF">L6164_006151</name>
</gene>
<accession>A0ACB9PVM5</accession>
<evidence type="ECO:0000313" key="1">
    <source>
        <dbReference type="EMBL" id="KAI4351842.1"/>
    </source>
</evidence>
<dbReference type="Proteomes" id="UP000828941">
    <property type="component" value="Chromosome 3"/>
</dbReference>
<proteinExistence type="predicted"/>
<reference evidence="1 2" key="1">
    <citation type="journal article" date="2022" name="DNA Res.">
        <title>Chromosomal-level genome assembly of the orchid tree Bauhinia variegata (Leguminosae; Cercidoideae) supports the allotetraploid origin hypothesis of Bauhinia.</title>
        <authorList>
            <person name="Zhong Y."/>
            <person name="Chen Y."/>
            <person name="Zheng D."/>
            <person name="Pang J."/>
            <person name="Liu Y."/>
            <person name="Luo S."/>
            <person name="Meng S."/>
            <person name="Qian L."/>
            <person name="Wei D."/>
            <person name="Dai S."/>
            <person name="Zhou R."/>
        </authorList>
    </citation>
    <scope>NUCLEOTIDE SEQUENCE [LARGE SCALE GENOMIC DNA]</scope>
    <source>
        <strain evidence="1">BV-YZ2020</strain>
    </source>
</reference>
<evidence type="ECO:0000313" key="2">
    <source>
        <dbReference type="Proteomes" id="UP000828941"/>
    </source>
</evidence>
<sequence>MTPVTIICLLLCFPHLFHLGSAMTDQTGSPCQTIDPYKFLQIIPHPNGSITRLRHDPQTSLASNPNLPISVLSKDITIDQSHNTFIRIFLPRKALDHASSNRKLPLVVFFHGGGFIFLSASSTLFHVFCSNMANDTEAVVVSVNYRLAPEHRLPAAYDDAMKALHWIQTHPGKEEWLSKYADYSNCYLMGSSAGGNIAYHTGLRAAVELHHRGPLKIKGLILVQPFFGGVKRTASELRLMNDSHLPLCATDLMWELSLPRGADRDHEYCNLTVGNGSKQLDEMERLRWRVLVTGCDGDPLFNRQREVVNLVAHKRVRVVEFFVPGQYHGIQDHEPSKAKPLFDVVKHFTFPLIQ</sequence>
<protein>
    <submittedName>
        <fullName evidence="1">Uncharacterized protein</fullName>
    </submittedName>
</protein>
<name>A0ACB9PVM5_BAUVA</name>
<keyword evidence="2" id="KW-1185">Reference proteome</keyword>
<comment type="caution">
    <text evidence="1">The sequence shown here is derived from an EMBL/GenBank/DDBJ whole genome shotgun (WGS) entry which is preliminary data.</text>
</comment>